<dbReference type="PANTHER" id="PTHR44688">
    <property type="entry name" value="DNA-BINDING TRANSCRIPTIONAL ACTIVATOR DEVR_DOSR"/>
    <property type="match status" value="1"/>
</dbReference>
<keyword evidence="6" id="KW-1185">Reference proteome</keyword>
<dbReference type="GO" id="GO:0003677">
    <property type="term" value="F:DNA binding"/>
    <property type="evidence" value="ECO:0007669"/>
    <property type="project" value="UniProtKB-KW"/>
</dbReference>
<dbReference type="PROSITE" id="PS00622">
    <property type="entry name" value="HTH_LUXR_1"/>
    <property type="match status" value="1"/>
</dbReference>
<dbReference type="PROSITE" id="PS50043">
    <property type="entry name" value="HTH_LUXR_2"/>
    <property type="match status" value="1"/>
</dbReference>
<dbReference type="Pfam" id="PF00196">
    <property type="entry name" value="GerE"/>
    <property type="match status" value="1"/>
</dbReference>
<protein>
    <submittedName>
        <fullName evidence="5">LuxR family transcriptional regulator</fullName>
    </submittedName>
</protein>
<dbReference type="SMART" id="SM00421">
    <property type="entry name" value="HTH_LUXR"/>
    <property type="match status" value="1"/>
</dbReference>
<comment type="caution">
    <text evidence="5">The sequence shown here is derived from an EMBL/GenBank/DDBJ whole genome shotgun (WGS) entry which is preliminary data.</text>
</comment>
<evidence type="ECO:0000256" key="3">
    <source>
        <dbReference type="ARBA" id="ARBA00023163"/>
    </source>
</evidence>
<keyword evidence="2" id="KW-0238">DNA-binding</keyword>
<dbReference type="AlphaFoldDB" id="A0A6L5R5U2"/>
<evidence type="ECO:0000313" key="5">
    <source>
        <dbReference type="EMBL" id="MRX45349.1"/>
    </source>
</evidence>
<evidence type="ECO:0000313" key="6">
    <source>
        <dbReference type="Proteomes" id="UP000476511"/>
    </source>
</evidence>
<dbReference type="PANTHER" id="PTHR44688:SF16">
    <property type="entry name" value="DNA-BINDING TRANSCRIPTIONAL ACTIVATOR DEVR_DOSR"/>
    <property type="match status" value="1"/>
</dbReference>
<dbReference type="InterPro" id="IPR000792">
    <property type="entry name" value="Tscrpt_reg_LuxR_C"/>
</dbReference>
<reference evidence="5 6" key="1">
    <citation type="submission" date="2019-11" db="EMBL/GenBank/DDBJ databases">
        <title>Agromyces kandeliae sp. nov., isolated from mangrove soil.</title>
        <authorList>
            <person name="Wang R."/>
        </authorList>
    </citation>
    <scope>NUCLEOTIDE SEQUENCE [LARGE SCALE GENOMIC DNA]</scope>
    <source>
        <strain evidence="5 6">Q22</strain>
    </source>
</reference>
<dbReference type="Gene3D" id="1.10.10.10">
    <property type="entry name" value="Winged helix-like DNA-binding domain superfamily/Winged helix DNA-binding domain"/>
    <property type="match status" value="1"/>
</dbReference>
<sequence>MRGDVDVLSRAGLDLEDFIGEATESVRRAVPWVGACVGTHDPATMMLTSARKYGALQAHNEHDRLFGIIEYGSDEPTSFRSLAVGDRRAIGMHATHGDAIDRSERMTRLMRPVYGFADEARLVFRDGAAVWGCLAIFRGSDDPMFDAAEIEFLGALSESFARGVRSGILTRLAHDSVPGGETGGPAVVIVDARDQVSQISIGAEERLEQLRGSAHGGDPLSLVTSLVGAARRTLGSPDAPPARARVRTGAGVWLLLHASPLRGADGATGDVVVTIEEARPPEIVSLVVAAFGLTPRERDVTRLVLQGVETKEIASTLHVSAYTVQDHLKSVFDKAGVRSRRELISRVYFDQYVPRMGETVGATGWFAG</sequence>
<evidence type="ECO:0000256" key="2">
    <source>
        <dbReference type="ARBA" id="ARBA00023125"/>
    </source>
</evidence>
<dbReference type="SUPFAM" id="SSF46894">
    <property type="entry name" value="C-terminal effector domain of the bipartite response regulators"/>
    <property type="match status" value="1"/>
</dbReference>
<feature type="domain" description="HTH luxR-type" evidence="4">
    <location>
        <begin position="286"/>
        <end position="352"/>
    </location>
</feature>
<evidence type="ECO:0000256" key="1">
    <source>
        <dbReference type="ARBA" id="ARBA00023015"/>
    </source>
</evidence>
<proteinExistence type="predicted"/>
<keyword evidence="1" id="KW-0805">Transcription regulation</keyword>
<dbReference type="InterPro" id="IPR016032">
    <property type="entry name" value="Sig_transdc_resp-reg_C-effctor"/>
</dbReference>
<accession>A0A6L5R5U2</accession>
<dbReference type="Proteomes" id="UP000476511">
    <property type="component" value="Unassembled WGS sequence"/>
</dbReference>
<gene>
    <name evidence="5" type="ORF">GJR97_16690</name>
</gene>
<dbReference type="PRINTS" id="PR00038">
    <property type="entry name" value="HTHLUXR"/>
</dbReference>
<organism evidence="5 6">
    <name type="scientific">Agromyces kandeliae</name>
    <dbReference type="NCBI Taxonomy" id="2666141"/>
    <lineage>
        <taxon>Bacteria</taxon>
        <taxon>Bacillati</taxon>
        <taxon>Actinomycetota</taxon>
        <taxon>Actinomycetes</taxon>
        <taxon>Micrococcales</taxon>
        <taxon>Microbacteriaceae</taxon>
        <taxon>Agromyces</taxon>
    </lineage>
</organism>
<keyword evidence="3" id="KW-0804">Transcription</keyword>
<dbReference type="EMBL" id="WKJD01000021">
    <property type="protein sequence ID" value="MRX45349.1"/>
    <property type="molecule type" value="Genomic_DNA"/>
</dbReference>
<name>A0A6L5R5U2_9MICO</name>
<evidence type="ECO:0000259" key="4">
    <source>
        <dbReference type="PROSITE" id="PS50043"/>
    </source>
</evidence>
<dbReference type="CDD" id="cd06170">
    <property type="entry name" value="LuxR_C_like"/>
    <property type="match status" value="1"/>
</dbReference>
<dbReference type="GO" id="GO:0006355">
    <property type="term" value="P:regulation of DNA-templated transcription"/>
    <property type="evidence" value="ECO:0007669"/>
    <property type="project" value="InterPro"/>
</dbReference>
<dbReference type="InterPro" id="IPR036388">
    <property type="entry name" value="WH-like_DNA-bd_sf"/>
</dbReference>